<name>A0A8J2HF41_COTCN</name>
<proteinExistence type="predicted"/>
<accession>A0A8J2HF41</accession>
<keyword evidence="2" id="KW-0812">Transmembrane</keyword>
<feature type="region of interest" description="Disordered" evidence="1">
    <location>
        <begin position="83"/>
        <end position="117"/>
    </location>
</feature>
<dbReference type="AlphaFoldDB" id="A0A8J2HF41"/>
<evidence type="ECO:0000256" key="2">
    <source>
        <dbReference type="SAM" id="Phobius"/>
    </source>
</evidence>
<sequence>MTLHWWMHWFWVTLQFTVIFGIPVSLVKEDPKIKYDSSTVWRSVTEKMTTNSDEILSEVEPTVANMRIAKAINFYQPSMKGNVAVDPSESRPSTNASITIKNTQDNSEYHNNDSIDPYTFIPDERTTNFWSGQTEIQKEELIDDFRIKNDKIYQKRKDTRITWILTTSRPLTRQNHEEKSGDLFPNLSTTEKKDLTVLPLRLEERRIKLIVNRTQITTGDNDETLLNTRIFNSSEDIEIDQELAEPRVSSVTRVPLFADSNRLSRARNAFVSDFRIDRAQDRSSQDNIEEIESEKNIDSINVQSTTFDIAVITGSCLAMVVFLSAMVSFGFIMYRRKYLNPPQTLNSDKCSNPDTSGYIDDSTIQDNSEEMYSLDNDSFLNSLEAMTIQNYWTDSVKHTKL</sequence>
<evidence type="ECO:0000256" key="1">
    <source>
        <dbReference type="SAM" id="MobiDB-lite"/>
    </source>
</evidence>
<gene>
    <name evidence="3" type="ORF">HICCMSTLAB_LOCUS8235</name>
</gene>
<feature type="compositionally biased region" description="Polar residues" evidence="1">
    <location>
        <begin position="90"/>
        <end position="106"/>
    </location>
</feature>
<keyword evidence="4" id="KW-1185">Reference proteome</keyword>
<feature type="transmembrane region" description="Helical" evidence="2">
    <location>
        <begin position="6"/>
        <end position="27"/>
    </location>
</feature>
<feature type="transmembrane region" description="Helical" evidence="2">
    <location>
        <begin position="309"/>
        <end position="334"/>
    </location>
</feature>
<comment type="caution">
    <text evidence="3">The sequence shown here is derived from an EMBL/GenBank/DDBJ whole genome shotgun (WGS) entry which is preliminary data.</text>
</comment>
<protein>
    <submittedName>
        <fullName evidence="3">Uncharacterized protein</fullName>
    </submittedName>
</protein>
<dbReference type="OrthoDB" id="8192800at2759"/>
<evidence type="ECO:0000313" key="4">
    <source>
        <dbReference type="Proteomes" id="UP000786811"/>
    </source>
</evidence>
<evidence type="ECO:0000313" key="3">
    <source>
        <dbReference type="EMBL" id="CAG5096489.1"/>
    </source>
</evidence>
<dbReference type="EMBL" id="CAJNRD030001121">
    <property type="protein sequence ID" value="CAG5096489.1"/>
    <property type="molecule type" value="Genomic_DNA"/>
</dbReference>
<keyword evidence="2" id="KW-1133">Transmembrane helix</keyword>
<reference evidence="3" key="1">
    <citation type="submission" date="2021-04" db="EMBL/GenBank/DDBJ databases">
        <authorList>
            <person name="Chebbi M.A.C M."/>
        </authorList>
    </citation>
    <scope>NUCLEOTIDE SEQUENCE</scope>
</reference>
<dbReference type="Proteomes" id="UP000786811">
    <property type="component" value="Unassembled WGS sequence"/>
</dbReference>
<keyword evidence="2" id="KW-0472">Membrane</keyword>
<organism evidence="3 4">
    <name type="scientific">Cotesia congregata</name>
    <name type="common">Parasitoid wasp</name>
    <name type="synonym">Apanteles congregatus</name>
    <dbReference type="NCBI Taxonomy" id="51543"/>
    <lineage>
        <taxon>Eukaryota</taxon>
        <taxon>Metazoa</taxon>
        <taxon>Ecdysozoa</taxon>
        <taxon>Arthropoda</taxon>
        <taxon>Hexapoda</taxon>
        <taxon>Insecta</taxon>
        <taxon>Pterygota</taxon>
        <taxon>Neoptera</taxon>
        <taxon>Endopterygota</taxon>
        <taxon>Hymenoptera</taxon>
        <taxon>Apocrita</taxon>
        <taxon>Ichneumonoidea</taxon>
        <taxon>Braconidae</taxon>
        <taxon>Microgastrinae</taxon>
        <taxon>Cotesia</taxon>
    </lineage>
</organism>